<reference evidence="6 7" key="1">
    <citation type="journal article" date="2013" name="Environ. Microbiol.">
        <title>Chloride and organic osmolytes: a hybrid strategy to cope with elevated salinities by the moderately halophilic, chloride-dependent bacterium Halobacillus halophilus.</title>
        <authorList>
            <person name="Saum S.H."/>
            <person name="Pfeiffer F."/>
            <person name="Palm P."/>
            <person name="Rampp M."/>
            <person name="Schuster S.C."/>
            <person name="Muller V."/>
            <person name="Oesterhelt D."/>
        </authorList>
    </citation>
    <scope>NUCLEOTIDE SEQUENCE [LARGE SCALE GENOMIC DNA]</scope>
    <source>
        <strain evidence="7">ATCC 35676 / DSM 2266 / JCM 20832 / KCTC 3685 / LMG 17431 / NBRC 102448 / NCIMB 2269</strain>
    </source>
</reference>
<dbReference type="Proteomes" id="UP000007397">
    <property type="component" value="Chromosome"/>
</dbReference>
<dbReference type="SUPFAM" id="SSF141371">
    <property type="entry name" value="PilZ domain-like"/>
    <property type="match status" value="1"/>
</dbReference>
<evidence type="ECO:0000256" key="2">
    <source>
        <dbReference type="ARBA" id="ARBA00022741"/>
    </source>
</evidence>
<dbReference type="eggNOG" id="COG5581">
    <property type="taxonomic scope" value="Bacteria"/>
</dbReference>
<keyword evidence="7" id="KW-1185">Reference proteome</keyword>
<evidence type="ECO:0000256" key="3">
    <source>
        <dbReference type="ARBA" id="ARBA00023143"/>
    </source>
</evidence>
<gene>
    <name evidence="6" type="primary">ypfA</name>
    <name evidence="6" type="ordered locus">HBHAL_3301</name>
</gene>
<keyword evidence="1" id="KW-0973">c-di-GMP</keyword>
<dbReference type="HOGENOM" id="CLU_086342_2_1_9"/>
<evidence type="ECO:0000313" key="7">
    <source>
        <dbReference type="Proteomes" id="UP000007397"/>
    </source>
</evidence>
<dbReference type="InterPro" id="IPR012349">
    <property type="entry name" value="Split_barrel_FMN-bd"/>
</dbReference>
<sequence>MQILKIGMPITLEINSKDKEEPEKYKCKLVDHTKGYIYIDYPINVKTDKAAFIMEGTEIQASFITEDQSVYCFNTEVVARKKLNIPVLVLTLPPQKDLIRIQRRKYVRVDASIDVAVQFENQSFTAVTQDISGGGAAILEPYHVQMYRCQRVNLTLVLPMNSGENRYVESEGIVVRTIQQDNGKKNQVSIQFENILEKQRQLIIRYCFEQQMNMRRKALK</sequence>
<protein>
    <submittedName>
        <fullName evidence="6">Uncharacterized protein</fullName>
    </submittedName>
</protein>
<evidence type="ECO:0000256" key="1">
    <source>
        <dbReference type="ARBA" id="ARBA00022636"/>
    </source>
</evidence>
<dbReference type="GO" id="GO:0035438">
    <property type="term" value="F:cyclic-di-GMP binding"/>
    <property type="evidence" value="ECO:0007669"/>
    <property type="project" value="InterPro"/>
</dbReference>
<evidence type="ECO:0000313" key="6">
    <source>
        <dbReference type="EMBL" id="CCG45647.1"/>
    </source>
</evidence>
<dbReference type="Gene3D" id="2.30.110.10">
    <property type="entry name" value="Electron Transport, Fmn-binding Protein, Chain A"/>
    <property type="match status" value="1"/>
</dbReference>
<feature type="domain" description="PilZ" evidence="4">
    <location>
        <begin position="102"/>
        <end position="209"/>
    </location>
</feature>
<organism evidence="6 7">
    <name type="scientific">Halobacillus halophilus (strain ATCC 35676 / DSM 2266 / JCM 20832 / KCTC 3685 / LMG 17431 / NBRC 102448 / NCIMB 2269)</name>
    <name type="common">Sporosarcina halophila</name>
    <dbReference type="NCBI Taxonomy" id="866895"/>
    <lineage>
        <taxon>Bacteria</taxon>
        <taxon>Bacillati</taxon>
        <taxon>Bacillota</taxon>
        <taxon>Bacilli</taxon>
        <taxon>Bacillales</taxon>
        <taxon>Bacillaceae</taxon>
        <taxon>Halobacillus</taxon>
    </lineage>
</organism>
<accession>I0JNC7</accession>
<dbReference type="PATRIC" id="fig|866895.3.peg.2318"/>
<dbReference type="Gene3D" id="2.40.10.220">
    <property type="entry name" value="predicted glycosyltransferase like domains"/>
    <property type="match status" value="1"/>
</dbReference>
<keyword evidence="2" id="KW-0547">Nucleotide-binding</keyword>
<proteinExistence type="predicted"/>
<dbReference type="RefSeq" id="WP_014643538.1">
    <property type="nucleotide sequence ID" value="NC_017668.1"/>
</dbReference>
<evidence type="ECO:0000259" key="5">
    <source>
        <dbReference type="Pfam" id="PF12945"/>
    </source>
</evidence>
<keyword evidence="3" id="KW-0975">Bacterial flagellum</keyword>
<evidence type="ECO:0000259" key="4">
    <source>
        <dbReference type="Pfam" id="PF07238"/>
    </source>
</evidence>
<dbReference type="Pfam" id="PF07238">
    <property type="entry name" value="PilZ"/>
    <property type="match status" value="1"/>
</dbReference>
<dbReference type="STRING" id="866895.HBHAL_3301"/>
<dbReference type="Pfam" id="PF12945">
    <property type="entry name" value="PilZNR"/>
    <property type="match status" value="1"/>
</dbReference>
<dbReference type="KEGG" id="hhd:HBHAL_3301"/>
<name>I0JNC7_HALH3</name>
<dbReference type="InterPro" id="IPR009926">
    <property type="entry name" value="T3SS_YcgR_PilZN"/>
</dbReference>
<dbReference type="EMBL" id="HE717023">
    <property type="protein sequence ID" value="CCG45647.1"/>
    <property type="molecule type" value="Genomic_DNA"/>
</dbReference>
<dbReference type="AlphaFoldDB" id="I0JNC7"/>
<feature type="domain" description="Type III secretion system flagellar brake protein YcgR PilZN" evidence="5">
    <location>
        <begin position="5"/>
        <end position="93"/>
    </location>
</feature>
<dbReference type="InterPro" id="IPR009875">
    <property type="entry name" value="PilZ_domain"/>
</dbReference>